<evidence type="ECO:0000256" key="1">
    <source>
        <dbReference type="ARBA" id="ARBA00004651"/>
    </source>
</evidence>
<dbReference type="Pfam" id="PF00950">
    <property type="entry name" value="ABC-3"/>
    <property type="match status" value="1"/>
</dbReference>
<dbReference type="PANTHER" id="PTHR30477">
    <property type="entry name" value="ABC-TRANSPORTER METAL-BINDING PROTEIN"/>
    <property type="match status" value="1"/>
</dbReference>
<keyword evidence="4" id="KW-1003">Cell membrane</keyword>
<feature type="transmembrane region" description="Helical" evidence="9">
    <location>
        <begin position="261"/>
        <end position="281"/>
    </location>
</feature>
<evidence type="ECO:0000256" key="7">
    <source>
        <dbReference type="ARBA" id="ARBA00023136"/>
    </source>
</evidence>
<evidence type="ECO:0000256" key="5">
    <source>
        <dbReference type="ARBA" id="ARBA00022692"/>
    </source>
</evidence>
<gene>
    <name evidence="10" type="ORF">BSZ39_05740</name>
</gene>
<dbReference type="SUPFAM" id="SSF81345">
    <property type="entry name" value="ABC transporter involved in vitamin B12 uptake, BtuC"/>
    <property type="match status" value="1"/>
</dbReference>
<evidence type="ECO:0000256" key="3">
    <source>
        <dbReference type="ARBA" id="ARBA00022448"/>
    </source>
</evidence>
<sequence length="302" mass="31514">MSLVDFLTTHTFRQMVIGCALIGALAGAMGCFVYLRKRTLMSDVIGHSATTGVMVAFLTGALVLGIDGRSLWLLVVGSVLTGTIAAVLADRIAERTRVGIDAAMAIMLALFFGTGMILLRVIERSTIRGRGGLKDYFFGNASLLTTGDVTTIVTLAVLIGALLLVFYRPLALHTFDPLAAEVSGVRSRIASPLLLVGVSVAVVVGVKSVGLILMVALAAIPPATARQLTRHLHTMVVLAAATGAFGAVLGSYLSVALGKVPTGPVIVLVLTAMLVLSLLFAPRRSVLARAVNRRGLKQEAVA</sequence>
<comment type="subcellular location">
    <subcellularLocation>
        <location evidence="1 8">Cell membrane</location>
        <topology evidence="1 8">Multi-pass membrane protein</topology>
    </subcellularLocation>
</comment>
<evidence type="ECO:0000256" key="8">
    <source>
        <dbReference type="RuleBase" id="RU003943"/>
    </source>
</evidence>
<evidence type="ECO:0000313" key="10">
    <source>
        <dbReference type="EMBL" id="OKL54165.1"/>
    </source>
</evidence>
<feature type="transmembrane region" description="Helical" evidence="9">
    <location>
        <begin position="12"/>
        <end position="35"/>
    </location>
</feature>
<keyword evidence="7 9" id="KW-0472">Membrane</keyword>
<proteinExistence type="inferred from homology"/>
<dbReference type="InterPro" id="IPR037294">
    <property type="entry name" value="ABC_BtuC-like"/>
</dbReference>
<dbReference type="GO" id="GO:0010043">
    <property type="term" value="P:response to zinc ion"/>
    <property type="evidence" value="ECO:0007669"/>
    <property type="project" value="TreeGrafter"/>
</dbReference>
<dbReference type="Proteomes" id="UP000185628">
    <property type="component" value="Unassembled WGS sequence"/>
</dbReference>
<comment type="caution">
    <text evidence="10">The sequence shown here is derived from an EMBL/GenBank/DDBJ whole genome shotgun (WGS) entry which is preliminary data.</text>
</comment>
<keyword evidence="3 8" id="KW-0813">Transport</keyword>
<name>A0A1Q5Q332_9ACTO</name>
<feature type="transmembrane region" description="Helical" evidence="9">
    <location>
        <begin position="143"/>
        <end position="167"/>
    </location>
</feature>
<dbReference type="AlphaFoldDB" id="A0A1Q5Q332"/>
<keyword evidence="6 9" id="KW-1133">Transmembrane helix</keyword>
<feature type="transmembrane region" description="Helical" evidence="9">
    <location>
        <begin position="102"/>
        <end position="122"/>
    </location>
</feature>
<dbReference type="InterPro" id="IPR001626">
    <property type="entry name" value="ABC_TroCD"/>
</dbReference>
<dbReference type="OrthoDB" id="1016457at2"/>
<dbReference type="STRING" id="208480.SAMN02910418_00898"/>
<keyword evidence="5 8" id="KW-0812">Transmembrane</keyword>
<feature type="transmembrane region" description="Helical" evidence="9">
    <location>
        <begin position="47"/>
        <end position="64"/>
    </location>
</feature>
<dbReference type="EMBL" id="MQVR01000025">
    <property type="protein sequence ID" value="OKL54165.1"/>
    <property type="molecule type" value="Genomic_DNA"/>
</dbReference>
<dbReference type="Gene3D" id="1.10.3470.10">
    <property type="entry name" value="ABC transporter involved in vitamin B12 uptake, BtuC"/>
    <property type="match status" value="1"/>
</dbReference>
<organism evidence="10 11">
    <name type="scientific">Bowdeniella nasicola</name>
    <dbReference type="NCBI Taxonomy" id="208480"/>
    <lineage>
        <taxon>Bacteria</taxon>
        <taxon>Bacillati</taxon>
        <taxon>Actinomycetota</taxon>
        <taxon>Actinomycetes</taxon>
        <taxon>Actinomycetales</taxon>
        <taxon>Actinomycetaceae</taxon>
        <taxon>Bowdeniella</taxon>
    </lineage>
</organism>
<evidence type="ECO:0000313" key="11">
    <source>
        <dbReference type="Proteomes" id="UP000185628"/>
    </source>
</evidence>
<comment type="similarity">
    <text evidence="2 8">Belongs to the ABC-3 integral membrane protein family.</text>
</comment>
<evidence type="ECO:0000256" key="6">
    <source>
        <dbReference type="ARBA" id="ARBA00022989"/>
    </source>
</evidence>
<evidence type="ECO:0000256" key="9">
    <source>
        <dbReference type="SAM" id="Phobius"/>
    </source>
</evidence>
<keyword evidence="11" id="KW-1185">Reference proteome</keyword>
<feature type="transmembrane region" description="Helical" evidence="9">
    <location>
        <begin position="71"/>
        <end position="90"/>
    </location>
</feature>
<feature type="transmembrane region" description="Helical" evidence="9">
    <location>
        <begin position="193"/>
        <end position="220"/>
    </location>
</feature>
<accession>A0A1Q5Q332</accession>
<dbReference type="GO" id="GO:0043190">
    <property type="term" value="C:ATP-binding cassette (ABC) transporter complex"/>
    <property type="evidence" value="ECO:0007669"/>
    <property type="project" value="InterPro"/>
</dbReference>
<feature type="transmembrane region" description="Helical" evidence="9">
    <location>
        <begin position="232"/>
        <end position="255"/>
    </location>
</feature>
<dbReference type="GO" id="GO:0055085">
    <property type="term" value="P:transmembrane transport"/>
    <property type="evidence" value="ECO:0007669"/>
    <property type="project" value="InterPro"/>
</dbReference>
<protein>
    <submittedName>
        <fullName evidence="10">Iron ABC transporter permease</fullName>
    </submittedName>
</protein>
<dbReference type="PANTHER" id="PTHR30477:SF3">
    <property type="entry name" value="METAL TRANSPORT SYSTEM MEMBRANE PROTEIN CT_069-RELATED"/>
    <property type="match status" value="1"/>
</dbReference>
<evidence type="ECO:0000256" key="4">
    <source>
        <dbReference type="ARBA" id="ARBA00022475"/>
    </source>
</evidence>
<evidence type="ECO:0000256" key="2">
    <source>
        <dbReference type="ARBA" id="ARBA00008034"/>
    </source>
</evidence>
<reference evidence="11" key="1">
    <citation type="submission" date="2016-12" db="EMBL/GenBank/DDBJ databases">
        <authorList>
            <person name="Meng X."/>
        </authorList>
    </citation>
    <scope>NUCLEOTIDE SEQUENCE [LARGE SCALE GENOMIC DNA]</scope>
    <source>
        <strain evidence="11">DSM 19116</strain>
    </source>
</reference>